<evidence type="ECO:0000313" key="3">
    <source>
        <dbReference type="Proteomes" id="UP001215280"/>
    </source>
</evidence>
<feature type="chain" id="PRO_5042062393" evidence="1">
    <location>
        <begin position="25"/>
        <end position="84"/>
    </location>
</feature>
<keyword evidence="3" id="KW-1185">Reference proteome</keyword>
<feature type="signal peptide" evidence="1">
    <location>
        <begin position="1"/>
        <end position="24"/>
    </location>
</feature>
<reference evidence="2" key="1">
    <citation type="submission" date="2023-03" db="EMBL/GenBank/DDBJ databases">
        <title>Massive genome expansion in bonnet fungi (Mycena s.s.) driven by repeated elements and novel gene families across ecological guilds.</title>
        <authorList>
            <consortium name="Lawrence Berkeley National Laboratory"/>
            <person name="Harder C.B."/>
            <person name="Miyauchi S."/>
            <person name="Viragh M."/>
            <person name="Kuo A."/>
            <person name="Thoen E."/>
            <person name="Andreopoulos B."/>
            <person name="Lu D."/>
            <person name="Skrede I."/>
            <person name="Drula E."/>
            <person name="Henrissat B."/>
            <person name="Morin E."/>
            <person name="Kohler A."/>
            <person name="Barry K."/>
            <person name="LaButti K."/>
            <person name="Morin E."/>
            <person name="Salamov A."/>
            <person name="Lipzen A."/>
            <person name="Mereny Z."/>
            <person name="Hegedus B."/>
            <person name="Baldrian P."/>
            <person name="Stursova M."/>
            <person name="Weitz H."/>
            <person name="Taylor A."/>
            <person name="Grigoriev I.V."/>
            <person name="Nagy L.G."/>
            <person name="Martin F."/>
            <person name="Kauserud H."/>
        </authorList>
    </citation>
    <scope>NUCLEOTIDE SEQUENCE</scope>
    <source>
        <strain evidence="2">CBHHK188m</strain>
    </source>
</reference>
<evidence type="ECO:0000313" key="2">
    <source>
        <dbReference type="EMBL" id="KAJ7757707.1"/>
    </source>
</evidence>
<protein>
    <submittedName>
        <fullName evidence="2">Uncharacterized protein</fullName>
    </submittedName>
</protein>
<comment type="caution">
    <text evidence="2">The sequence shown here is derived from an EMBL/GenBank/DDBJ whole genome shotgun (WGS) entry which is preliminary data.</text>
</comment>
<gene>
    <name evidence="2" type="ORF">DFH07DRAFT_819070</name>
</gene>
<feature type="non-terminal residue" evidence="2">
    <location>
        <position position="84"/>
    </location>
</feature>
<dbReference type="EMBL" id="JARJLG010000057">
    <property type="protein sequence ID" value="KAJ7757707.1"/>
    <property type="molecule type" value="Genomic_DNA"/>
</dbReference>
<dbReference type="AlphaFoldDB" id="A0AAD7J6B9"/>
<evidence type="ECO:0000256" key="1">
    <source>
        <dbReference type="SAM" id="SignalP"/>
    </source>
</evidence>
<feature type="non-terminal residue" evidence="2">
    <location>
        <position position="1"/>
    </location>
</feature>
<keyword evidence="1" id="KW-0732">Signal</keyword>
<proteinExistence type="predicted"/>
<organism evidence="2 3">
    <name type="scientific">Mycena maculata</name>
    <dbReference type="NCBI Taxonomy" id="230809"/>
    <lineage>
        <taxon>Eukaryota</taxon>
        <taxon>Fungi</taxon>
        <taxon>Dikarya</taxon>
        <taxon>Basidiomycota</taxon>
        <taxon>Agaricomycotina</taxon>
        <taxon>Agaricomycetes</taxon>
        <taxon>Agaricomycetidae</taxon>
        <taxon>Agaricales</taxon>
        <taxon>Marasmiineae</taxon>
        <taxon>Mycenaceae</taxon>
        <taxon>Mycena</taxon>
    </lineage>
</organism>
<name>A0AAD7J6B9_9AGAR</name>
<dbReference type="Proteomes" id="UP001215280">
    <property type="component" value="Unassembled WGS sequence"/>
</dbReference>
<accession>A0AAD7J6B9</accession>
<sequence length="84" mass="8828">LALFFSGFFTVGVPSSLFVLETTGKDTTCCTNLLSRPNTVNKDVEAVKANCDVVHILSDISTNGGVGNVRPIRSCLCGEGIIGH</sequence>